<evidence type="ECO:0000259" key="12">
    <source>
        <dbReference type="Pfam" id="PF02581"/>
    </source>
</evidence>
<accession>A0A6S6T802</accession>
<organism evidence="14">
    <name type="scientific">uncultured Thiotrichaceae bacterium</name>
    <dbReference type="NCBI Taxonomy" id="298394"/>
    <lineage>
        <taxon>Bacteria</taxon>
        <taxon>Pseudomonadati</taxon>
        <taxon>Pseudomonadota</taxon>
        <taxon>Gammaproteobacteria</taxon>
        <taxon>Thiotrichales</taxon>
        <taxon>Thiotrichaceae</taxon>
        <taxon>environmental samples</taxon>
    </lineage>
</organism>
<dbReference type="GO" id="GO:0009228">
    <property type="term" value="P:thiamine biosynthetic process"/>
    <property type="evidence" value="ECO:0007669"/>
    <property type="project" value="UniProtKB-KW"/>
</dbReference>
<comment type="catalytic activity">
    <reaction evidence="8 10">
        <text>2-(2-carboxy-4-methylthiazol-5-yl)ethyl phosphate + 4-amino-2-methyl-5-(diphosphooxymethyl)pyrimidine + 2 H(+) = thiamine phosphate + CO2 + diphosphate</text>
        <dbReference type="Rhea" id="RHEA:47848"/>
        <dbReference type="ChEBI" id="CHEBI:15378"/>
        <dbReference type="ChEBI" id="CHEBI:16526"/>
        <dbReference type="ChEBI" id="CHEBI:33019"/>
        <dbReference type="ChEBI" id="CHEBI:37575"/>
        <dbReference type="ChEBI" id="CHEBI:57841"/>
        <dbReference type="ChEBI" id="CHEBI:62890"/>
        <dbReference type="EC" id="2.5.1.3"/>
    </reaction>
</comment>
<evidence type="ECO:0000256" key="4">
    <source>
        <dbReference type="ARBA" id="ARBA00022723"/>
    </source>
</evidence>
<dbReference type="InterPro" id="IPR022998">
    <property type="entry name" value="ThiamineP_synth_TenI"/>
</dbReference>
<dbReference type="InterPro" id="IPR013785">
    <property type="entry name" value="Aldolase_TIM"/>
</dbReference>
<keyword evidence="5" id="KW-0460">Magnesium</keyword>
<evidence type="ECO:0000256" key="6">
    <source>
        <dbReference type="ARBA" id="ARBA00022977"/>
    </source>
</evidence>
<dbReference type="InterPro" id="IPR013749">
    <property type="entry name" value="PM/HMP-P_kinase-1"/>
</dbReference>
<dbReference type="SUPFAM" id="SSF51391">
    <property type="entry name" value="Thiamin phosphate synthase"/>
    <property type="match status" value="1"/>
</dbReference>
<comment type="catalytic activity">
    <reaction evidence="9 10">
        <text>2-[(2R,5Z)-2-carboxy-4-methylthiazol-5(2H)-ylidene]ethyl phosphate + 4-amino-2-methyl-5-(diphosphooxymethyl)pyrimidine + 2 H(+) = thiamine phosphate + CO2 + diphosphate</text>
        <dbReference type="Rhea" id="RHEA:47844"/>
        <dbReference type="ChEBI" id="CHEBI:15378"/>
        <dbReference type="ChEBI" id="CHEBI:16526"/>
        <dbReference type="ChEBI" id="CHEBI:33019"/>
        <dbReference type="ChEBI" id="CHEBI:37575"/>
        <dbReference type="ChEBI" id="CHEBI:57841"/>
        <dbReference type="ChEBI" id="CHEBI:62899"/>
        <dbReference type="EC" id="2.5.1.3"/>
    </reaction>
</comment>
<dbReference type="EMBL" id="CACVAV010000269">
    <property type="protein sequence ID" value="CAA6816932.1"/>
    <property type="molecule type" value="Genomic_DNA"/>
</dbReference>
<evidence type="ECO:0000256" key="3">
    <source>
        <dbReference type="ARBA" id="ARBA00022679"/>
    </source>
</evidence>
<evidence type="ECO:0000259" key="13">
    <source>
        <dbReference type="Pfam" id="PF08543"/>
    </source>
</evidence>
<evidence type="ECO:0000256" key="10">
    <source>
        <dbReference type="RuleBase" id="RU003826"/>
    </source>
</evidence>
<evidence type="ECO:0000256" key="11">
    <source>
        <dbReference type="RuleBase" id="RU004253"/>
    </source>
</evidence>
<dbReference type="NCBIfam" id="TIGR00693">
    <property type="entry name" value="thiE"/>
    <property type="match status" value="1"/>
</dbReference>
<gene>
    <name evidence="14" type="ORF">HELGO_WM46800</name>
</gene>
<keyword evidence="6 10" id="KW-0784">Thiamine biosynthesis</keyword>
<dbReference type="GO" id="GO:0005737">
    <property type="term" value="C:cytoplasm"/>
    <property type="evidence" value="ECO:0007669"/>
    <property type="project" value="TreeGrafter"/>
</dbReference>
<dbReference type="GO" id="GO:0046872">
    <property type="term" value="F:metal ion binding"/>
    <property type="evidence" value="ECO:0007669"/>
    <property type="project" value="UniProtKB-KW"/>
</dbReference>
<evidence type="ECO:0000313" key="14">
    <source>
        <dbReference type="EMBL" id="CAA6816932.1"/>
    </source>
</evidence>
<comment type="catalytic activity">
    <reaction evidence="7 10">
        <text>4-methyl-5-(2-phosphooxyethyl)-thiazole + 4-amino-2-methyl-5-(diphosphooxymethyl)pyrimidine + H(+) = thiamine phosphate + diphosphate</text>
        <dbReference type="Rhea" id="RHEA:22328"/>
        <dbReference type="ChEBI" id="CHEBI:15378"/>
        <dbReference type="ChEBI" id="CHEBI:33019"/>
        <dbReference type="ChEBI" id="CHEBI:37575"/>
        <dbReference type="ChEBI" id="CHEBI:57841"/>
        <dbReference type="ChEBI" id="CHEBI:58296"/>
        <dbReference type="EC" id="2.5.1.3"/>
    </reaction>
</comment>
<keyword evidence="3 10" id="KW-0808">Transferase</keyword>
<comment type="cofactor">
    <cofactor evidence="1">
        <name>Mg(2+)</name>
        <dbReference type="ChEBI" id="CHEBI:18420"/>
    </cofactor>
</comment>
<dbReference type="SUPFAM" id="SSF53613">
    <property type="entry name" value="Ribokinase-like"/>
    <property type="match status" value="1"/>
</dbReference>
<dbReference type="PANTHER" id="PTHR20857:SF15">
    <property type="entry name" value="THIAMINE-PHOSPHATE SYNTHASE"/>
    <property type="match status" value="1"/>
</dbReference>
<dbReference type="InterPro" id="IPR036206">
    <property type="entry name" value="ThiamineP_synth_sf"/>
</dbReference>
<dbReference type="Pfam" id="PF08543">
    <property type="entry name" value="Phos_pyr_kin"/>
    <property type="match status" value="1"/>
</dbReference>
<comment type="similarity">
    <text evidence="10">Belongs to the thiamine-phosphate synthase family.</text>
</comment>
<reference evidence="14" key="1">
    <citation type="submission" date="2020-01" db="EMBL/GenBank/DDBJ databases">
        <authorList>
            <person name="Meier V. D."/>
            <person name="Meier V D."/>
        </authorList>
    </citation>
    <scope>NUCLEOTIDE SEQUENCE</scope>
    <source>
        <strain evidence="14">HLG_WM_MAG_08</strain>
    </source>
</reference>
<proteinExistence type="inferred from homology"/>
<dbReference type="CDD" id="cd00564">
    <property type="entry name" value="TMP_TenI"/>
    <property type="match status" value="1"/>
</dbReference>
<evidence type="ECO:0000256" key="7">
    <source>
        <dbReference type="ARBA" id="ARBA00047334"/>
    </source>
</evidence>
<feature type="domain" description="Thiamine phosphate synthase/TenI" evidence="12">
    <location>
        <begin position="304"/>
        <end position="479"/>
    </location>
</feature>
<dbReference type="Gene3D" id="3.40.1190.20">
    <property type="match status" value="1"/>
</dbReference>
<dbReference type="FunFam" id="3.20.20.70:FF:000064">
    <property type="entry name" value="Thiamine-phosphate synthase"/>
    <property type="match status" value="1"/>
</dbReference>
<dbReference type="Pfam" id="PF02581">
    <property type="entry name" value="TMP-TENI"/>
    <property type="match status" value="1"/>
</dbReference>
<dbReference type="GO" id="GO:0009229">
    <property type="term" value="P:thiamine diphosphate biosynthetic process"/>
    <property type="evidence" value="ECO:0007669"/>
    <property type="project" value="UniProtKB-UniPathway"/>
</dbReference>
<evidence type="ECO:0000256" key="2">
    <source>
        <dbReference type="ARBA" id="ARBA00005165"/>
    </source>
</evidence>
<evidence type="ECO:0000256" key="8">
    <source>
        <dbReference type="ARBA" id="ARBA00047851"/>
    </source>
</evidence>
<dbReference type="AlphaFoldDB" id="A0A6S6T802"/>
<keyword evidence="4" id="KW-0479">Metal-binding</keyword>
<dbReference type="InterPro" id="IPR034291">
    <property type="entry name" value="TMP_synthase"/>
</dbReference>
<feature type="domain" description="Pyridoxamine kinase/Phosphomethylpyrimidine kinase" evidence="13">
    <location>
        <begin position="53"/>
        <end position="252"/>
    </location>
</feature>
<sequence>MLIDCADPPDADLHTDWRLAESLGLQTYTVLAAYSATPIAEQFQQIRQSLCTNDALPLAAIKVGRLVDEVDDQVVTAVYDGIVALQEQGQRPRIIIDPILVTDSGERLLTPQGEQVLRSKLLPLADVVTPDLNELALLTKLTTADSDSINCAVKQLIASGVTSVLLRNTHLTAHQVNGDVSHEYNDYFFSENLHFWLMGKHYPPEQINIPGTGSLFATAIACASAQGYSVTDAIILAKTLVNRSVRQSHPTQETYQLCVAETNPDDWGVDYQDFPKLTPHSPEISPPVLPRCDTLTLGIYPVVDSVEWIEKLINCGIQTIQLRLKTDIEHPPTPAELDGQIQAAVTVCKGRNIRLFINDHWQLAIKHRAYGIHLGQEDLHDADLQAIAAAGCHLGVSTHSYTEVARALWVNPSYIALGPIYATTSKQMPWIPQGVAAVERWTALLGGKYPLVAIGGIDLARATALKPTGIGSVAMISAITQAADYRQATQELLELWQQ</sequence>
<dbReference type="Gene3D" id="3.20.20.70">
    <property type="entry name" value="Aldolase class I"/>
    <property type="match status" value="1"/>
</dbReference>
<dbReference type="UniPathway" id="UPA00060">
    <property type="reaction ID" value="UER00141"/>
</dbReference>
<dbReference type="NCBIfam" id="NF002904">
    <property type="entry name" value="PRK03512.1"/>
    <property type="match status" value="1"/>
</dbReference>
<dbReference type="EC" id="2.5.1.3" evidence="10"/>
<dbReference type="PANTHER" id="PTHR20857">
    <property type="entry name" value="THIAMINE-PHOSPHATE PYROPHOSPHORYLASE"/>
    <property type="match status" value="1"/>
</dbReference>
<dbReference type="InterPro" id="IPR029056">
    <property type="entry name" value="Ribokinase-like"/>
</dbReference>
<evidence type="ECO:0000256" key="5">
    <source>
        <dbReference type="ARBA" id="ARBA00022842"/>
    </source>
</evidence>
<name>A0A6S6T802_9GAMM</name>
<comment type="pathway">
    <text evidence="2 11">Cofactor biosynthesis; thiamine diphosphate biosynthesis; thiamine phosphate from 4-amino-2-methyl-5-diphosphomethylpyrimidine and 4-methyl-5-(2-phosphoethyl)-thiazole: step 1/1.</text>
</comment>
<evidence type="ECO:0000256" key="1">
    <source>
        <dbReference type="ARBA" id="ARBA00001946"/>
    </source>
</evidence>
<protein>
    <recommendedName>
        <fullName evidence="10">Thiamine-phosphate synthase</fullName>
        <ecNumber evidence="10">2.5.1.3</ecNumber>
    </recommendedName>
    <alternativeName>
        <fullName evidence="10">Thiamine-phosphate pyrophosphorylase</fullName>
    </alternativeName>
</protein>
<dbReference type="GO" id="GO:0004789">
    <property type="term" value="F:thiamine-phosphate diphosphorylase activity"/>
    <property type="evidence" value="ECO:0007669"/>
    <property type="project" value="UniProtKB-EC"/>
</dbReference>
<evidence type="ECO:0000256" key="9">
    <source>
        <dbReference type="ARBA" id="ARBA00047883"/>
    </source>
</evidence>